<gene>
    <name evidence="3" type="ORF">CD32_12440</name>
</gene>
<dbReference type="EMBL" id="JPVP01000056">
    <property type="protein sequence ID" value="KGR84394.1"/>
    <property type="molecule type" value="Genomic_DNA"/>
</dbReference>
<evidence type="ECO:0000259" key="2">
    <source>
        <dbReference type="Pfam" id="PF19778"/>
    </source>
</evidence>
<dbReference type="GO" id="GO:0005524">
    <property type="term" value="F:ATP binding"/>
    <property type="evidence" value="ECO:0007669"/>
    <property type="project" value="InterPro"/>
</dbReference>
<feature type="domain" description="Helicase/UvrB N-terminal" evidence="1">
    <location>
        <begin position="9"/>
        <end position="252"/>
    </location>
</feature>
<accession>A0A0A3II66</accession>
<dbReference type="GO" id="GO:0003677">
    <property type="term" value="F:DNA binding"/>
    <property type="evidence" value="ECO:0007669"/>
    <property type="project" value="InterPro"/>
</dbReference>
<keyword evidence="3" id="KW-0378">Hydrolase</keyword>
<dbReference type="InterPro" id="IPR045572">
    <property type="entry name" value="RE_endonuc_C"/>
</dbReference>
<dbReference type="Gene3D" id="3.40.50.300">
    <property type="entry name" value="P-loop containing nucleotide triphosphate hydrolases"/>
    <property type="match status" value="1"/>
</dbReference>
<sequence>MNIQFDELSYQTEAIQSVLRVFEGQQIRSSDFMIAGDDRQGKLFGEKGIGNRIDHDLARILRNVQQIQIDNGIPVSNILPKPFPQFNIEMETGTGKTFVYLKTILELNRLYGLTKFVIVVPSVAIKEGVMKTLEITKNYFKAQMNGVIYRAFMYDSKRLNEVRDFAQSESIEIMVINIQAFSKSSKNEDNMNIIYRKDMDSLFGTAPIELIAETNPVVVIDEPQSVDNTENAKKAIAALNPSFTFRYSATHKNTDYPLLYKLGPVEAYENKLVKQIEVAGIRHNTDGNEAYIRLLSIKATKSAVTATVEMYEKSKTGIAKKEIKLKQGDDLYIKSKRISTYEKLGFIKEISAEPGNEYIELSGEPSIIRLKESVENDRQIKRAQIRKTIEEHLNKELKLNPLGIKVLSLFFLDNVANYRQYDEAGRTVKGEYAQIFEEEYEQLISQEKYRTLRDRGVPVIDVHDGYFAQDGKGRLKNTNGETQADESTYQIIMKDKEDLLTFYDEEKGQIKRANKLRFIFSHSALKEGWDNPNVFQICTLIESKDTITKRQKIGRGLRIAVNQQGQRVPGFEVNTLTVMANESYEDFAKGLQREYEEEGVQFGVIDATVFSAIILEVDEHTGLKKPLGHEKSIELVHYLGDHGYIDSRGKGTETLAKAIKEGTFELPPVIAALGERVTEKVLEVIKRKFDSSKVDIKNRDERVTVKVKKEALAGPFLELWEKIKYKTNYSISFDSEKFVHSAAEKLADELEVTLAKLEYMKANLVQAASGIDVGEQTVTSIEASKQQYKEAPDIVGYLQHETKLTRKTIIAILKESGTLPDFKRNPQLYMMQTARILNAAKRLAMVDGIKYEKLPSNEAYDQQLFLHEELVSYKDKTVEVKGGRSPFEHIIVDSDVERTFVKECEQDENVKSYIKLPSWFKVKTPLGPYNPDWAILLEKFGEERLYFIVETKGSTASEDIRPTELAKIKCGRKHFAALDTGVVFKKTTNEKSLY</sequence>
<evidence type="ECO:0000313" key="3">
    <source>
        <dbReference type="EMBL" id="KGR84394.1"/>
    </source>
</evidence>
<keyword evidence="3" id="KW-0255">Endonuclease</keyword>
<feature type="domain" description="Type III restriction enzyme C-terminal endonuclease" evidence="2">
    <location>
        <begin position="884"/>
        <end position="989"/>
    </location>
</feature>
<dbReference type="InterPro" id="IPR027417">
    <property type="entry name" value="P-loop_NTPase"/>
</dbReference>
<dbReference type="Proteomes" id="UP000030437">
    <property type="component" value="Unassembled WGS sequence"/>
</dbReference>
<dbReference type="AlphaFoldDB" id="A0A0A3II66"/>
<dbReference type="Pfam" id="PF04851">
    <property type="entry name" value="ResIII"/>
    <property type="match status" value="1"/>
</dbReference>
<dbReference type="Pfam" id="PF19778">
    <property type="entry name" value="RE_endonuc"/>
    <property type="match status" value="1"/>
</dbReference>
<evidence type="ECO:0000259" key="1">
    <source>
        <dbReference type="Pfam" id="PF04851"/>
    </source>
</evidence>
<reference evidence="3 4" key="1">
    <citation type="submission" date="2014-02" db="EMBL/GenBank/DDBJ databases">
        <title>Draft genome sequence of Lysinibacillus odysseyi NBRC 100172.</title>
        <authorList>
            <person name="Zhang F."/>
            <person name="Wang G."/>
            <person name="Zhang L."/>
        </authorList>
    </citation>
    <scope>NUCLEOTIDE SEQUENCE [LARGE SCALE GENOMIC DNA]</scope>
    <source>
        <strain evidence="3 4">NBRC 100172</strain>
    </source>
</reference>
<dbReference type="eggNOG" id="COG3587">
    <property type="taxonomic scope" value="Bacteria"/>
</dbReference>
<dbReference type="SUPFAM" id="SSF52540">
    <property type="entry name" value="P-loop containing nucleoside triphosphate hydrolases"/>
    <property type="match status" value="2"/>
</dbReference>
<dbReference type="GO" id="GO:0015668">
    <property type="term" value="F:type III site-specific deoxyribonuclease activity"/>
    <property type="evidence" value="ECO:0007669"/>
    <property type="project" value="InterPro"/>
</dbReference>
<dbReference type="STRING" id="1220589.CD32_12440"/>
<proteinExistence type="predicted"/>
<dbReference type="OrthoDB" id="9804145at2"/>
<organism evidence="3 4">
    <name type="scientific">Lysinibacillus odysseyi 34hs-1 = NBRC 100172</name>
    <dbReference type="NCBI Taxonomy" id="1220589"/>
    <lineage>
        <taxon>Bacteria</taxon>
        <taxon>Bacillati</taxon>
        <taxon>Bacillota</taxon>
        <taxon>Bacilli</taxon>
        <taxon>Bacillales</taxon>
        <taxon>Bacillaceae</taxon>
        <taxon>Lysinibacillus</taxon>
    </lineage>
</organism>
<keyword evidence="4" id="KW-1185">Reference proteome</keyword>
<comment type="caution">
    <text evidence="3">The sequence shown here is derived from an EMBL/GenBank/DDBJ whole genome shotgun (WGS) entry which is preliminary data.</text>
</comment>
<dbReference type="RefSeq" id="WP_036155044.1">
    <property type="nucleotide sequence ID" value="NZ_AVCX01000005.1"/>
</dbReference>
<dbReference type="InterPro" id="IPR006935">
    <property type="entry name" value="Helicase/UvrB_N"/>
</dbReference>
<evidence type="ECO:0000313" key="4">
    <source>
        <dbReference type="Proteomes" id="UP000030437"/>
    </source>
</evidence>
<protein>
    <submittedName>
        <fullName evidence="3">Restriction endonuclease subunit R</fullName>
    </submittedName>
</protein>
<keyword evidence="3" id="KW-0540">Nuclease</keyword>
<name>A0A0A3II66_9BACI</name>